<proteinExistence type="inferred from homology"/>
<evidence type="ECO:0000256" key="12">
    <source>
        <dbReference type="ARBA" id="ARBA00043086"/>
    </source>
</evidence>
<evidence type="ECO:0000256" key="10">
    <source>
        <dbReference type="ARBA" id="ARBA00041392"/>
    </source>
</evidence>
<dbReference type="GO" id="GO:0004660">
    <property type="term" value="F:protein farnesyltransferase activity"/>
    <property type="evidence" value="ECO:0007669"/>
    <property type="project" value="UniProtKB-EC"/>
</dbReference>
<dbReference type="AlphaFoldDB" id="A0A1E3NQR7"/>
<evidence type="ECO:0000256" key="6">
    <source>
        <dbReference type="ARBA" id="ARBA00022679"/>
    </source>
</evidence>
<evidence type="ECO:0000256" key="8">
    <source>
        <dbReference type="ARBA" id="ARBA00022842"/>
    </source>
</evidence>
<dbReference type="Pfam" id="PF01239">
    <property type="entry name" value="PPTA"/>
    <property type="match status" value="3"/>
</dbReference>
<protein>
    <recommendedName>
        <fullName evidence="9">Protein farnesyltransferase/geranylgeranyltransferase type-1 subunit alpha</fullName>
        <ecNumber evidence="4">2.5.1.58</ecNumber>
        <ecNumber evidence="3">2.5.1.59</ecNumber>
    </recommendedName>
    <alternativeName>
        <fullName evidence="12">CAAX farnesyltransferase subunit alpha</fullName>
    </alternativeName>
    <alternativeName>
        <fullName evidence="11">FTase-alpha</fullName>
    </alternativeName>
    <alternativeName>
        <fullName evidence="10">Ras proteins prenyltransferase subunit alpha</fullName>
    </alternativeName>
    <alternativeName>
        <fullName evidence="13">Type I protein geranyl-geranyltransferase subunit alpha</fullName>
    </alternativeName>
</protein>
<evidence type="ECO:0000256" key="4">
    <source>
        <dbReference type="ARBA" id="ARBA00012702"/>
    </source>
</evidence>
<comment type="similarity">
    <text evidence="2">Belongs to the protein prenyltransferase subunit alpha family.</text>
</comment>
<evidence type="ECO:0000256" key="7">
    <source>
        <dbReference type="ARBA" id="ARBA00022737"/>
    </source>
</evidence>
<dbReference type="SUPFAM" id="SSF48439">
    <property type="entry name" value="Protein prenylyltransferase"/>
    <property type="match status" value="1"/>
</dbReference>
<evidence type="ECO:0000256" key="2">
    <source>
        <dbReference type="ARBA" id="ARBA00006734"/>
    </source>
</evidence>
<gene>
    <name evidence="14" type="ORF">PICMEDRAFT_31702</name>
</gene>
<evidence type="ECO:0000256" key="13">
    <source>
        <dbReference type="ARBA" id="ARBA00043219"/>
    </source>
</evidence>
<dbReference type="Gene3D" id="1.25.40.120">
    <property type="entry name" value="Protein prenylyltransferase"/>
    <property type="match status" value="1"/>
</dbReference>
<organism evidence="14 15">
    <name type="scientific">Pichia membranifaciens NRRL Y-2026</name>
    <dbReference type="NCBI Taxonomy" id="763406"/>
    <lineage>
        <taxon>Eukaryota</taxon>
        <taxon>Fungi</taxon>
        <taxon>Dikarya</taxon>
        <taxon>Ascomycota</taxon>
        <taxon>Saccharomycotina</taxon>
        <taxon>Pichiomycetes</taxon>
        <taxon>Pichiales</taxon>
        <taxon>Pichiaceae</taxon>
        <taxon>Pichia</taxon>
    </lineage>
</organism>
<dbReference type="EC" id="2.5.1.58" evidence="4"/>
<reference evidence="14 15" key="1">
    <citation type="journal article" date="2016" name="Proc. Natl. Acad. Sci. U.S.A.">
        <title>Comparative genomics of biotechnologically important yeasts.</title>
        <authorList>
            <person name="Riley R."/>
            <person name="Haridas S."/>
            <person name="Wolfe K.H."/>
            <person name="Lopes M.R."/>
            <person name="Hittinger C.T."/>
            <person name="Goeker M."/>
            <person name="Salamov A.A."/>
            <person name="Wisecaver J.H."/>
            <person name="Long T.M."/>
            <person name="Calvey C.H."/>
            <person name="Aerts A.L."/>
            <person name="Barry K.W."/>
            <person name="Choi C."/>
            <person name="Clum A."/>
            <person name="Coughlan A.Y."/>
            <person name="Deshpande S."/>
            <person name="Douglass A.P."/>
            <person name="Hanson S.J."/>
            <person name="Klenk H.-P."/>
            <person name="LaButti K.M."/>
            <person name="Lapidus A."/>
            <person name="Lindquist E.A."/>
            <person name="Lipzen A.M."/>
            <person name="Meier-Kolthoff J.P."/>
            <person name="Ohm R.A."/>
            <person name="Otillar R.P."/>
            <person name="Pangilinan J.L."/>
            <person name="Peng Y."/>
            <person name="Rokas A."/>
            <person name="Rosa C.A."/>
            <person name="Scheuner C."/>
            <person name="Sibirny A.A."/>
            <person name="Slot J.C."/>
            <person name="Stielow J.B."/>
            <person name="Sun H."/>
            <person name="Kurtzman C.P."/>
            <person name="Blackwell M."/>
            <person name="Grigoriev I.V."/>
            <person name="Jeffries T.W."/>
        </authorList>
    </citation>
    <scope>NUCLEOTIDE SEQUENCE [LARGE SCALE GENOMIC DNA]</scope>
    <source>
        <strain evidence="14 15">NRRL Y-2026</strain>
    </source>
</reference>
<comment type="cofactor">
    <cofactor evidence="1">
        <name>Mg(2+)</name>
        <dbReference type="ChEBI" id="CHEBI:18420"/>
    </cofactor>
</comment>
<evidence type="ECO:0000256" key="1">
    <source>
        <dbReference type="ARBA" id="ARBA00001946"/>
    </source>
</evidence>
<keyword evidence="7" id="KW-0677">Repeat</keyword>
<dbReference type="GO" id="GO:0005953">
    <property type="term" value="C:CAAX-protein geranylgeranyltransferase complex"/>
    <property type="evidence" value="ECO:0007669"/>
    <property type="project" value="TreeGrafter"/>
</dbReference>
<keyword evidence="5" id="KW-0637">Prenyltransferase</keyword>
<dbReference type="GO" id="GO:0004662">
    <property type="term" value="F:CAAX-protein geranylgeranyltransferase activity"/>
    <property type="evidence" value="ECO:0007669"/>
    <property type="project" value="UniProtKB-EC"/>
</dbReference>
<keyword evidence="15" id="KW-1185">Reference proteome</keyword>
<evidence type="ECO:0000313" key="14">
    <source>
        <dbReference type="EMBL" id="ODQ47913.1"/>
    </source>
</evidence>
<accession>A0A1E3NQR7</accession>
<evidence type="ECO:0000256" key="11">
    <source>
        <dbReference type="ARBA" id="ARBA00042436"/>
    </source>
</evidence>
<dbReference type="RefSeq" id="XP_019019026.1">
    <property type="nucleotide sequence ID" value="XM_019162713.1"/>
</dbReference>
<keyword evidence="8" id="KW-0460">Magnesium</keyword>
<evidence type="ECO:0000256" key="9">
    <source>
        <dbReference type="ARBA" id="ARBA00040965"/>
    </source>
</evidence>
<name>A0A1E3NQR7_9ASCO</name>
<dbReference type="EMBL" id="KV454002">
    <property type="protein sequence ID" value="ODQ47913.1"/>
    <property type="molecule type" value="Genomic_DNA"/>
</dbReference>
<dbReference type="PROSITE" id="PS51147">
    <property type="entry name" value="PFTA"/>
    <property type="match status" value="3"/>
</dbReference>
<dbReference type="STRING" id="763406.A0A1E3NQR7"/>
<evidence type="ECO:0000313" key="15">
    <source>
        <dbReference type="Proteomes" id="UP000094455"/>
    </source>
</evidence>
<evidence type="ECO:0000256" key="3">
    <source>
        <dbReference type="ARBA" id="ARBA00012700"/>
    </source>
</evidence>
<evidence type="ECO:0000256" key="5">
    <source>
        <dbReference type="ARBA" id="ARBA00022602"/>
    </source>
</evidence>
<dbReference type="GeneID" id="30179400"/>
<dbReference type="Proteomes" id="UP000094455">
    <property type="component" value="Unassembled WGS sequence"/>
</dbReference>
<dbReference type="GO" id="GO:0005965">
    <property type="term" value="C:protein farnesyltransferase complex"/>
    <property type="evidence" value="ECO:0007669"/>
    <property type="project" value="TreeGrafter"/>
</dbReference>
<dbReference type="InterPro" id="IPR002088">
    <property type="entry name" value="Prenyl_trans_a"/>
</dbReference>
<dbReference type="PANTHER" id="PTHR11129">
    <property type="entry name" value="PROTEIN FARNESYLTRANSFERASE ALPHA SUBUNIT/RAB GERANYLGERANYL TRANSFERASE ALPHA SUBUNIT"/>
    <property type="match status" value="1"/>
</dbReference>
<dbReference type="OrthoDB" id="272289at2759"/>
<keyword evidence="6" id="KW-0808">Transferase</keyword>
<dbReference type="PANTHER" id="PTHR11129:SF1">
    <property type="entry name" value="PROTEIN FARNESYLTRANSFERASE_GERANYLGERANYLTRANSFERASE TYPE-1 SUBUNIT ALPHA"/>
    <property type="match status" value="1"/>
</dbReference>
<dbReference type="EC" id="2.5.1.59" evidence="3"/>
<sequence length="339" mass="40002">MNNDKYNFDDITPLPVSDEAPETKDVVLCKIMYTVEFQTVFSYLRALMAKDELSERAMYVACCAISIVPAHYTVWEYKYRIVEKLVYECKYDVDEELKWCADLALNNEKNYQIWNYRERVIELKIKHGLGGDKLQYDLDGEYEVVRQMLDSDEKNYHVWSHKRWIVSYFDLFRSDRELAYTQELIDRDVRNNSAWNFRHLVVFGDESPLENGRLTSEVEFAKQYIASSITNPSSWNYLKFLYSFCTKARALGEPEACACVALIRTLASEYSCNENLDDDFSKVLEEQRLSVPAFELLGDIYRDEGKMEQMRKVYRLLGEELDPVRRNYWAYRTSLCQTG</sequence>